<dbReference type="InterPro" id="IPR036179">
    <property type="entry name" value="Ig-like_dom_sf"/>
</dbReference>
<accession>A0A060ZAR1</accession>
<comment type="similarity">
    <text evidence="3">Belongs to the nectin family.</text>
</comment>
<dbReference type="FunFam" id="2.60.40.10:FF:000304">
    <property type="entry name" value="Nectin cell adhesion molecule 1"/>
    <property type="match status" value="1"/>
</dbReference>
<evidence type="ECO:0000256" key="6">
    <source>
        <dbReference type="ARBA" id="ARBA00022729"/>
    </source>
</evidence>
<dbReference type="InterPro" id="IPR007110">
    <property type="entry name" value="Ig-like_dom"/>
</dbReference>
<keyword evidence="8" id="KW-0130">Cell adhesion</keyword>
<dbReference type="PANTHER" id="PTHR47387:SF1">
    <property type="entry name" value="NECTIN-2"/>
    <property type="match status" value="1"/>
</dbReference>
<evidence type="ECO:0000256" key="8">
    <source>
        <dbReference type="ARBA" id="ARBA00022889"/>
    </source>
</evidence>
<dbReference type="SMART" id="SM00406">
    <property type="entry name" value="IGv"/>
    <property type="match status" value="1"/>
</dbReference>
<protein>
    <recommendedName>
        <fullName evidence="16">Ig-like domain-containing protein</fullName>
    </recommendedName>
</protein>
<keyword evidence="12" id="KW-1015">Disulfide bond</keyword>
<dbReference type="SUPFAM" id="SSF48726">
    <property type="entry name" value="Immunoglobulin"/>
    <property type="match status" value="1"/>
</dbReference>
<dbReference type="PROSITE" id="PS50835">
    <property type="entry name" value="IG_LIKE"/>
    <property type="match status" value="1"/>
</dbReference>
<keyword evidence="6" id="KW-0732">Signal</keyword>
<evidence type="ECO:0000313" key="17">
    <source>
        <dbReference type="EMBL" id="CDQ98360.1"/>
    </source>
</evidence>
<dbReference type="InterPro" id="IPR013106">
    <property type="entry name" value="Ig_V-set"/>
</dbReference>
<dbReference type="InterPro" id="IPR052659">
    <property type="entry name" value="Nectin/PVR"/>
</dbReference>
<reference evidence="17" key="1">
    <citation type="journal article" date="2014" name="Nat. Commun.">
        <title>The rainbow trout genome provides novel insights into evolution after whole-genome duplication in vertebrates.</title>
        <authorList>
            <person name="Berthelot C."/>
            <person name="Brunet F."/>
            <person name="Chalopin D."/>
            <person name="Juanchich A."/>
            <person name="Bernard M."/>
            <person name="Noel B."/>
            <person name="Bento P."/>
            <person name="Da Silva C."/>
            <person name="Labadie K."/>
            <person name="Alberti A."/>
            <person name="Aury J.M."/>
            <person name="Louis A."/>
            <person name="Dehais P."/>
            <person name="Bardou P."/>
            <person name="Montfort J."/>
            <person name="Klopp C."/>
            <person name="Cabau C."/>
            <person name="Gaspin C."/>
            <person name="Thorgaard G.H."/>
            <person name="Boussaha M."/>
            <person name="Quillet E."/>
            <person name="Guyomard R."/>
            <person name="Galiana D."/>
            <person name="Bobe J."/>
            <person name="Volff J.N."/>
            <person name="Genet C."/>
            <person name="Wincker P."/>
            <person name="Jaillon O."/>
            <person name="Roest Crollius H."/>
            <person name="Guiguen Y."/>
        </authorList>
    </citation>
    <scope>NUCLEOTIDE SEQUENCE [LARGE SCALE GENOMIC DNA]</scope>
</reference>
<evidence type="ECO:0000256" key="15">
    <source>
        <dbReference type="ARBA" id="ARBA00062858"/>
    </source>
</evidence>
<keyword evidence="7" id="KW-0677">Repeat</keyword>
<comment type="subcellular location">
    <subcellularLocation>
        <location evidence="2">Cell junction</location>
        <location evidence="2">Adherens junction</location>
    </subcellularLocation>
    <subcellularLocation>
        <location evidence="1">Cell membrane</location>
        <topology evidence="1">Single-pass type I membrane protein</topology>
    </subcellularLocation>
</comment>
<keyword evidence="10" id="KW-1133">Transmembrane helix</keyword>
<dbReference type="AlphaFoldDB" id="A0A060ZAR1"/>
<sequence>MSYPSQVVNLRCAFADAGGIQLTQVSWIYEPKEGERLNIAVYHPKFGASFPTSPLKGRVRFTTEPPSLSNPSIQISDVKMTDEGKYICEYATYPSGNEQGVTSLVMLGRAVCVCFHVLLCICLRALVPPPTSTLPVQFNCY</sequence>
<dbReference type="GO" id="GO:0007155">
    <property type="term" value="P:cell adhesion"/>
    <property type="evidence" value="ECO:0007669"/>
    <property type="project" value="UniProtKB-KW"/>
</dbReference>
<evidence type="ECO:0000256" key="11">
    <source>
        <dbReference type="ARBA" id="ARBA00023136"/>
    </source>
</evidence>
<evidence type="ECO:0000256" key="13">
    <source>
        <dbReference type="ARBA" id="ARBA00023180"/>
    </source>
</evidence>
<dbReference type="GO" id="GO:0005886">
    <property type="term" value="C:plasma membrane"/>
    <property type="evidence" value="ECO:0007669"/>
    <property type="project" value="UniProtKB-SubCell"/>
</dbReference>
<dbReference type="Pfam" id="PF07686">
    <property type="entry name" value="V-set"/>
    <property type="match status" value="1"/>
</dbReference>
<proteinExistence type="inferred from homology"/>
<dbReference type="InterPro" id="IPR013783">
    <property type="entry name" value="Ig-like_fold"/>
</dbReference>
<dbReference type="Gene3D" id="2.60.40.10">
    <property type="entry name" value="Immunoglobulins"/>
    <property type="match status" value="1"/>
</dbReference>
<comment type="function">
    <text evidence="14">Cell adhesion molecule that promotes cell-cell contacts and plays important roles in the development of the nervous system. Acts by forming homophilic or heterophilic trans-dimers.</text>
</comment>
<evidence type="ECO:0000256" key="4">
    <source>
        <dbReference type="ARBA" id="ARBA00022475"/>
    </source>
</evidence>
<name>A0A060ZAR1_ONCMY</name>
<feature type="domain" description="Ig-like" evidence="16">
    <location>
        <begin position="1"/>
        <end position="102"/>
    </location>
</feature>
<reference evidence="17" key="2">
    <citation type="submission" date="2014-03" db="EMBL/GenBank/DDBJ databases">
        <authorList>
            <person name="Genoscope - CEA"/>
        </authorList>
    </citation>
    <scope>NUCLEOTIDE SEQUENCE</scope>
</reference>
<keyword evidence="4" id="KW-1003">Cell membrane</keyword>
<evidence type="ECO:0000256" key="3">
    <source>
        <dbReference type="ARBA" id="ARBA00007810"/>
    </source>
</evidence>
<keyword evidence="5" id="KW-0812">Transmembrane</keyword>
<keyword evidence="11" id="KW-0472">Membrane</keyword>
<evidence type="ECO:0000256" key="14">
    <source>
        <dbReference type="ARBA" id="ARBA00058274"/>
    </source>
</evidence>
<dbReference type="EMBL" id="FR936924">
    <property type="protein sequence ID" value="CDQ98360.1"/>
    <property type="molecule type" value="Genomic_DNA"/>
</dbReference>
<evidence type="ECO:0000313" key="18">
    <source>
        <dbReference type="Proteomes" id="UP000193380"/>
    </source>
</evidence>
<evidence type="ECO:0000256" key="1">
    <source>
        <dbReference type="ARBA" id="ARBA00004251"/>
    </source>
</evidence>
<dbReference type="PANTHER" id="PTHR47387">
    <property type="entry name" value="NECTIN-2"/>
    <property type="match status" value="1"/>
</dbReference>
<dbReference type="GO" id="GO:0005912">
    <property type="term" value="C:adherens junction"/>
    <property type="evidence" value="ECO:0007669"/>
    <property type="project" value="UniProtKB-SubCell"/>
</dbReference>
<evidence type="ECO:0000256" key="9">
    <source>
        <dbReference type="ARBA" id="ARBA00022949"/>
    </source>
</evidence>
<dbReference type="STRING" id="8022.A0A060ZAR1"/>
<dbReference type="PaxDb" id="8022-A0A060ZAR1"/>
<evidence type="ECO:0000256" key="12">
    <source>
        <dbReference type="ARBA" id="ARBA00023157"/>
    </source>
</evidence>
<keyword evidence="13" id="KW-0325">Glycoprotein</keyword>
<evidence type="ECO:0000256" key="2">
    <source>
        <dbReference type="ARBA" id="ARBA00004536"/>
    </source>
</evidence>
<comment type="subunit">
    <text evidence="15">Cis- and trans-homodimer. Can form trans-heterodimers.</text>
</comment>
<keyword evidence="9" id="KW-0965">Cell junction</keyword>
<evidence type="ECO:0000259" key="16">
    <source>
        <dbReference type="PROSITE" id="PS50835"/>
    </source>
</evidence>
<evidence type="ECO:0000256" key="10">
    <source>
        <dbReference type="ARBA" id="ARBA00022989"/>
    </source>
</evidence>
<organism evidence="17 18">
    <name type="scientific">Oncorhynchus mykiss</name>
    <name type="common">Rainbow trout</name>
    <name type="synonym">Salmo gairdneri</name>
    <dbReference type="NCBI Taxonomy" id="8022"/>
    <lineage>
        <taxon>Eukaryota</taxon>
        <taxon>Metazoa</taxon>
        <taxon>Chordata</taxon>
        <taxon>Craniata</taxon>
        <taxon>Vertebrata</taxon>
        <taxon>Euteleostomi</taxon>
        <taxon>Actinopterygii</taxon>
        <taxon>Neopterygii</taxon>
        <taxon>Teleostei</taxon>
        <taxon>Protacanthopterygii</taxon>
        <taxon>Salmoniformes</taxon>
        <taxon>Salmonidae</taxon>
        <taxon>Salmoninae</taxon>
        <taxon>Oncorhynchus</taxon>
    </lineage>
</organism>
<evidence type="ECO:0000256" key="5">
    <source>
        <dbReference type="ARBA" id="ARBA00022692"/>
    </source>
</evidence>
<gene>
    <name evidence="17" type="ORF">GSONMT00005995001</name>
</gene>
<evidence type="ECO:0000256" key="7">
    <source>
        <dbReference type="ARBA" id="ARBA00022737"/>
    </source>
</evidence>
<dbReference type="Proteomes" id="UP000193380">
    <property type="component" value="Unassembled WGS sequence"/>
</dbReference>